<evidence type="ECO:0000256" key="1">
    <source>
        <dbReference type="SAM" id="MobiDB-lite"/>
    </source>
</evidence>
<feature type="region of interest" description="Disordered" evidence="1">
    <location>
        <begin position="1"/>
        <end position="33"/>
    </location>
</feature>
<proteinExistence type="predicted"/>
<dbReference type="Proteomes" id="UP000298652">
    <property type="component" value="Chromosome 1"/>
</dbReference>
<protein>
    <submittedName>
        <fullName evidence="2">Uncharacterized protein</fullName>
    </submittedName>
</protein>
<dbReference type="EMBL" id="CM016552">
    <property type="protein sequence ID" value="TKW38417.1"/>
    <property type="molecule type" value="Genomic_DNA"/>
</dbReference>
<evidence type="ECO:0000313" key="3">
    <source>
        <dbReference type="Proteomes" id="UP000298652"/>
    </source>
</evidence>
<reference evidence="2" key="1">
    <citation type="submission" date="2019-03" db="EMBL/GenBank/DDBJ databases">
        <title>WGS assembly of Setaria viridis.</title>
        <authorList>
            <person name="Huang P."/>
            <person name="Jenkins J."/>
            <person name="Grimwood J."/>
            <person name="Barry K."/>
            <person name="Healey A."/>
            <person name="Mamidi S."/>
            <person name="Sreedasyam A."/>
            <person name="Shu S."/>
            <person name="Feldman M."/>
            <person name="Wu J."/>
            <person name="Yu Y."/>
            <person name="Chen C."/>
            <person name="Johnson J."/>
            <person name="Rokhsar D."/>
            <person name="Baxter I."/>
            <person name="Schmutz J."/>
            <person name="Brutnell T."/>
            <person name="Kellogg E."/>
        </authorList>
    </citation>
    <scope>NUCLEOTIDE SEQUENCE [LARGE SCALE GENOMIC DNA]</scope>
</reference>
<evidence type="ECO:0000313" key="2">
    <source>
        <dbReference type="EMBL" id="TKW38417.1"/>
    </source>
</evidence>
<sequence>MGSLGSSAVDLAGQRTTVAQMESSAEESEDKGKRWWHYRVREVRRAGGGAGRARGGGVTAFAGCAWIGCGGTAQGERAEGRLSQVVQGEEAEGWLGG</sequence>
<name>A0A4U6WJS7_SETVI</name>
<keyword evidence="3" id="KW-1185">Reference proteome</keyword>
<gene>
    <name evidence="2" type="ORF">SEVIR_1G113033v2</name>
</gene>
<dbReference type="Gramene" id="TKW38417">
    <property type="protein sequence ID" value="TKW38417"/>
    <property type="gene ID" value="SEVIR_1G113033v2"/>
</dbReference>
<feature type="compositionally biased region" description="Polar residues" evidence="1">
    <location>
        <begin position="14"/>
        <end position="23"/>
    </location>
</feature>
<accession>A0A4U6WJS7</accession>
<organism evidence="2 3">
    <name type="scientific">Setaria viridis</name>
    <name type="common">Green bristlegrass</name>
    <name type="synonym">Setaria italica subsp. viridis</name>
    <dbReference type="NCBI Taxonomy" id="4556"/>
    <lineage>
        <taxon>Eukaryota</taxon>
        <taxon>Viridiplantae</taxon>
        <taxon>Streptophyta</taxon>
        <taxon>Embryophyta</taxon>
        <taxon>Tracheophyta</taxon>
        <taxon>Spermatophyta</taxon>
        <taxon>Magnoliopsida</taxon>
        <taxon>Liliopsida</taxon>
        <taxon>Poales</taxon>
        <taxon>Poaceae</taxon>
        <taxon>PACMAD clade</taxon>
        <taxon>Panicoideae</taxon>
        <taxon>Panicodae</taxon>
        <taxon>Paniceae</taxon>
        <taxon>Cenchrinae</taxon>
        <taxon>Setaria</taxon>
    </lineage>
</organism>
<dbReference type="AlphaFoldDB" id="A0A4U6WJS7"/>